<keyword evidence="1" id="KW-0813">Transport</keyword>
<dbReference type="GO" id="GO:0006879">
    <property type="term" value="P:intracellular iron ion homeostasis"/>
    <property type="evidence" value="ECO:0007669"/>
    <property type="project" value="TreeGrafter"/>
</dbReference>
<feature type="region of interest" description="Disordered" evidence="2">
    <location>
        <begin position="1"/>
        <end position="20"/>
    </location>
</feature>
<evidence type="ECO:0000313" key="4">
    <source>
        <dbReference type="EMBL" id="KAF7116140.1"/>
    </source>
</evidence>
<evidence type="ECO:0000256" key="3">
    <source>
        <dbReference type="SAM" id="Phobius"/>
    </source>
</evidence>
<keyword evidence="6" id="KW-1185">Reference proteome</keyword>
<dbReference type="EMBL" id="JACBAF010002280">
    <property type="protein sequence ID" value="KAF7159119.1"/>
    <property type="molecule type" value="Genomic_DNA"/>
</dbReference>
<gene>
    <name evidence="4" type="ORF">CNMCM5793_004160</name>
    <name evidence="5" type="ORF">CNMCM6106_006204</name>
</gene>
<sequence length="625" mass="72203">MDQKTDQSNSASGNGQGNRRMAASFHSGTHLSLPFYGQSTDSIVVYVLTLIVFFFLAWWNRYLVVVKDRLENKIIAARAFEALGRLPIHRRRALFKPRLSPLPSFIRINRVNEPRRDDEPIEMQAHGIEPLPGHEDNTENPAPIEATPLKSVSYYIWIRALVELLRAFLAFVLKIIGKSWDREKDVLYTGLNNLLLWLTHWSHSPFVLLYRWVAFICALEAYLQIYVANNEHSTKTILIPSSTLPIRKRFYELFQAWHIILSFLALRGCYWHIYLRFAHQLGYETWIYTAFGIWAFKWVFRLLRLERHGVRKAPPTVLDDEYLDVEVPGVHAHGHVYLYLPTLTWRIWENHPFAAIASFRYENSLDRTPSCRRPQSREQRDVYVKVSTPGSSGRILSPSPLTSEHCSIILMSLPLLAELGSPPWCQICAATVEDIRHDGLVARKALIESVQETAGKDCLHHLNMRVYHDRQASGAISGLESRVIMIVEEPYGTILQPRVHNRYDTVVLVVAEEVSLQFCPGRNIYRFDVDEKTCRVENELREVKQNDHSKGIRMRVYNRPPTIAPGPSKYDDVVDSYERRSKRPELDFVDHVTHQSLPGLMEVTNLSNAVARIQSRVFKDEAWEV</sequence>
<feature type="transmembrane region" description="Helical" evidence="3">
    <location>
        <begin position="285"/>
        <end position="303"/>
    </location>
</feature>
<dbReference type="GO" id="GO:0006826">
    <property type="term" value="P:iron ion transport"/>
    <property type="evidence" value="ECO:0007669"/>
    <property type="project" value="TreeGrafter"/>
</dbReference>
<evidence type="ECO:0000313" key="5">
    <source>
        <dbReference type="EMBL" id="KAF7159119.1"/>
    </source>
</evidence>
<protein>
    <submittedName>
        <fullName evidence="4">Uncharacterized protein</fullName>
    </submittedName>
</protein>
<accession>A0A8H6P2H2</accession>
<evidence type="ECO:0000256" key="2">
    <source>
        <dbReference type="SAM" id="MobiDB-lite"/>
    </source>
</evidence>
<keyword evidence="3" id="KW-0812">Transmembrane</keyword>
<keyword evidence="3" id="KW-0472">Membrane</keyword>
<dbReference type="GO" id="GO:0015677">
    <property type="term" value="P:copper ion import"/>
    <property type="evidence" value="ECO:0007669"/>
    <property type="project" value="TreeGrafter"/>
</dbReference>
<dbReference type="InterPro" id="IPR051410">
    <property type="entry name" value="Ferric/Cupric_Reductase"/>
</dbReference>
<feature type="compositionally biased region" description="Polar residues" evidence="2">
    <location>
        <begin position="1"/>
        <end position="13"/>
    </location>
</feature>
<dbReference type="Proteomes" id="UP000630445">
    <property type="component" value="Unassembled WGS sequence"/>
</dbReference>
<proteinExistence type="predicted"/>
<feature type="transmembrane region" description="Helical" evidence="3">
    <location>
        <begin position="43"/>
        <end position="60"/>
    </location>
</feature>
<dbReference type="GO" id="GO:0000293">
    <property type="term" value="F:ferric-chelate reductase activity"/>
    <property type="evidence" value="ECO:0007669"/>
    <property type="project" value="TreeGrafter"/>
</dbReference>
<evidence type="ECO:0000313" key="6">
    <source>
        <dbReference type="Proteomes" id="UP000630445"/>
    </source>
</evidence>
<keyword evidence="3" id="KW-1133">Transmembrane helix</keyword>
<name>A0A8H6P2H2_9EURO</name>
<feature type="transmembrane region" description="Helical" evidence="3">
    <location>
        <begin position="209"/>
        <end position="229"/>
    </location>
</feature>
<organism evidence="4 6">
    <name type="scientific">Aspergillus hiratsukae</name>
    <dbReference type="NCBI Taxonomy" id="1194566"/>
    <lineage>
        <taxon>Eukaryota</taxon>
        <taxon>Fungi</taxon>
        <taxon>Dikarya</taxon>
        <taxon>Ascomycota</taxon>
        <taxon>Pezizomycotina</taxon>
        <taxon>Eurotiomycetes</taxon>
        <taxon>Eurotiomycetidae</taxon>
        <taxon>Eurotiales</taxon>
        <taxon>Aspergillaceae</taxon>
        <taxon>Aspergillus</taxon>
        <taxon>Aspergillus subgen. Fumigati</taxon>
    </lineage>
</organism>
<dbReference type="Proteomes" id="UP000662466">
    <property type="component" value="Unassembled WGS sequence"/>
</dbReference>
<reference evidence="4" key="1">
    <citation type="submission" date="2020-06" db="EMBL/GenBank/DDBJ databases">
        <title>Draft genome sequences of strains closely related to Aspergillus parafelis and Aspergillus hiratsukae.</title>
        <authorList>
            <person name="Dos Santos R.A.C."/>
            <person name="Rivero-Menendez O."/>
            <person name="Steenwyk J.L."/>
            <person name="Mead M.E."/>
            <person name="Goldman G.H."/>
            <person name="Alastruey-Izquierdo A."/>
            <person name="Rokas A."/>
        </authorList>
    </citation>
    <scope>NUCLEOTIDE SEQUENCE</scope>
    <source>
        <strain evidence="4">CNM-CM5793</strain>
        <strain evidence="5">CNM-CM6106</strain>
    </source>
</reference>
<evidence type="ECO:0000256" key="1">
    <source>
        <dbReference type="ARBA" id="ARBA00022448"/>
    </source>
</evidence>
<dbReference type="PANTHER" id="PTHR32361">
    <property type="entry name" value="FERRIC/CUPRIC REDUCTASE TRANSMEMBRANE COMPONENT"/>
    <property type="match status" value="1"/>
</dbReference>
<dbReference type="EMBL" id="JACBAD010002106">
    <property type="protein sequence ID" value="KAF7116140.1"/>
    <property type="molecule type" value="Genomic_DNA"/>
</dbReference>
<comment type="caution">
    <text evidence="4">The sequence shown here is derived from an EMBL/GenBank/DDBJ whole genome shotgun (WGS) entry which is preliminary data.</text>
</comment>
<dbReference type="OrthoDB" id="4471269at2759"/>
<feature type="transmembrane region" description="Helical" evidence="3">
    <location>
        <begin position="250"/>
        <end position="273"/>
    </location>
</feature>
<dbReference type="PANTHER" id="PTHR32361:SF9">
    <property type="entry name" value="FERRIC REDUCTASE TRANSMEMBRANE COMPONENT 3-RELATED"/>
    <property type="match status" value="1"/>
</dbReference>
<feature type="transmembrane region" description="Helical" evidence="3">
    <location>
        <begin position="154"/>
        <end position="173"/>
    </location>
</feature>
<dbReference type="AlphaFoldDB" id="A0A8H6P2H2"/>
<dbReference type="GO" id="GO:0005886">
    <property type="term" value="C:plasma membrane"/>
    <property type="evidence" value="ECO:0007669"/>
    <property type="project" value="TreeGrafter"/>
</dbReference>